<keyword evidence="2" id="KW-1185">Reference proteome</keyword>
<protein>
    <submittedName>
        <fullName evidence="1">Uncharacterized protein</fullName>
    </submittedName>
</protein>
<proteinExistence type="predicted"/>
<accession>A0A4Y2JRF0</accession>
<evidence type="ECO:0000313" key="2">
    <source>
        <dbReference type="Proteomes" id="UP000499080"/>
    </source>
</evidence>
<name>A0A4Y2JRF0_ARAVE</name>
<evidence type="ECO:0000313" key="1">
    <source>
        <dbReference type="EMBL" id="GBM91726.1"/>
    </source>
</evidence>
<reference evidence="1 2" key="1">
    <citation type="journal article" date="2019" name="Sci. Rep.">
        <title>Orb-weaving spider Araneus ventricosus genome elucidates the spidroin gene catalogue.</title>
        <authorList>
            <person name="Kono N."/>
            <person name="Nakamura H."/>
            <person name="Ohtoshi R."/>
            <person name="Moran D.A.P."/>
            <person name="Shinohara A."/>
            <person name="Yoshida Y."/>
            <person name="Fujiwara M."/>
            <person name="Mori M."/>
            <person name="Tomita M."/>
            <person name="Arakawa K."/>
        </authorList>
    </citation>
    <scope>NUCLEOTIDE SEQUENCE [LARGE SCALE GENOMIC DNA]</scope>
</reference>
<dbReference type="AlphaFoldDB" id="A0A4Y2JRF0"/>
<sequence>MSSLVGRGGLVVGSRLWGRNQISLKIRRIWGLSHAKSYVVAKRSPVGAAWKFGEEGVTAQVSSSSSYCGSKLRGPSQNSPHVTSKRDVNITKLNHEFFL</sequence>
<organism evidence="1 2">
    <name type="scientific">Araneus ventricosus</name>
    <name type="common">Orbweaver spider</name>
    <name type="synonym">Epeira ventricosa</name>
    <dbReference type="NCBI Taxonomy" id="182803"/>
    <lineage>
        <taxon>Eukaryota</taxon>
        <taxon>Metazoa</taxon>
        <taxon>Ecdysozoa</taxon>
        <taxon>Arthropoda</taxon>
        <taxon>Chelicerata</taxon>
        <taxon>Arachnida</taxon>
        <taxon>Araneae</taxon>
        <taxon>Araneomorphae</taxon>
        <taxon>Entelegynae</taxon>
        <taxon>Araneoidea</taxon>
        <taxon>Araneidae</taxon>
        <taxon>Araneus</taxon>
    </lineage>
</organism>
<gene>
    <name evidence="1" type="ORF">AVEN_136459_1</name>
</gene>
<comment type="caution">
    <text evidence="1">The sequence shown here is derived from an EMBL/GenBank/DDBJ whole genome shotgun (WGS) entry which is preliminary data.</text>
</comment>
<dbReference type="EMBL" id="BGPR01003729">
    <property type="protein sequence ID" value="GBM91726.1"/>
    <property type="molecule type" value="Genomic_DNA"/>
</dbReference>
<dbReference type="Proteomes" id="UP000499080">
    <property type="component" value="Unassembled WGS sequence"/>
</dbReference>